<proteinExistence type="predicted"/>
<feature type="transmembrane region" description="Helical" evidence="1">
    <location>
        <begin position="53"/>
        <end position="71"/>
    </location>
</feature>
<gene>
    <name evidence="2" type="ordered locus">XAC2421</name>
</gene>
<keyword evidence="1" id="KW-1133">Transmembrane helix</keyword>
<name>A0AAI7ZFW7_XANAC</name>
<evidence type="ECO:0000313" key="2">
    <source>
        <dbReference type="EMBL" id="AAM37273.1"/>
    </source>
</evidence>
<feature type="transmembrane region" description="Helical" evidence="1">
    <location>
        <begin position="30"/>
        <end position="47"/>
    </location>
</feature>
<feature type="transmembrane region" description="Helical" evidence="1">
    <location>
        <begin position="78"/>
        <end position="96"/>
    </location>
</feature>
<reference evidence="2 3" key="1">
    <citation type="journal article" date="2002" name="Nature">
        <title>Comparison of the genomes of two Xanthomonas pathogens with differing host specificities.</title>
        <authorList>
            <person name="da Silva A.C."/>
            <person name="Ferro J.A."/>
            <person name="Reinach F.C."/>
            <person name="Farah C.S."/>
            <person name="Furlan L.R."/>
            <person name="Quaggio R.B."/>
            <person name="Monteiro-Vitorello C.B."/>
            <person name="Van Sluys M.A."/>
            <person name="Almeida N.F."/>
            <person name="Alves L.M."/>
            <person name="do Amaral A.M."/>
            <person name="Bertolini M.C."/>
            <person name="Camargo L.E."/>
            <person name="Camarotte G."/>
            <person name="Cannavan F."/>
            <person name="Cardozo J."/>
            <person name="Chambergo F."/>
            <person name="Ciapina L.P."/>
            <person name="Cicarelli R.M."/>
            <person name="Coutinho L.L."/>
            <person name="Cursino-Santos J.R."/>
            <person name="El-Dorry H."/>
            <person name="Faria J.B."/>
            <person name="Ferreira A.J."/>
            <person name="Ferreira R.C."/>
            <person name="Ferro M.I."/>
            <person name="Formighieri E.F."/>
            <person name="Franco M.C."/>
            <person name="Greggio C.C."/>
            <person name="Gruber A."/>
            <person name="Katsuyama A.M."/>
            <person name="Kishi L.T."/>
            <person name="Leite R.P."/>
            <person name="Lemos E.G."/>
            <person name="Lemos M.V."/>
            <person name="Locali E.C."/>
            <person name="Machado M.A."/>
            <person name="Madeira A.M."/>
            <person name="Martinez-Rossi N.M."/>
            <person name="Martins E.C."/>
            <person name="Meidanis J."/>
            <person name="Menck C.F."/>
            <person name="Miyaki C.Y."/>
            <person name="Moon D.H."/>
            <person name="Moreira L.M."/>
            <person name="Novo M.T."/>
            <person name="Okura V.K."/>
            <person name="Oliveira M.C."/>
            <person name="Oliveira V.R."/>
            <person name="Pereira H.A."/>
            <person name="Rossi A."/>
            <person name="Sena J.A."/>
            <person name="Silva C."/>
            <person name="de Souza R.F."/>
            <person name="Spinola L.A."/>
            <person name="Takita M.A."/>
            <person name="Tamura R.E."/>
            <person name="Teixeira E.C."/>
            <person name="Tezza R.I."/>
            <person name="Trindade dos Santos M."/>
            <person name="Truffi D."/>
            <person name="Tsai S.M."/>
            <person name="White F.F."/>
            <person name="Setubal J.C."/>
            <person name="Kitajima J.P."/>
        </authorList>
    </citation>
    <scope>NUCLEOTIDE SEQUENCE [LARGE SCALE GENOMIC DNA]</scope>
    <source>
        <strain evidence="2 3">306</strain>
    </source>
</reference>
<feature type="transmembrane region" description="Helical" evidence="1">
    <location>
        <begin position="102"/>
        <end position="123"/>
    </location>
</feature>
<dbReference type="Proteomes" id="UP000000576">
    <property type="component" value="Chromosome"/>
</dbReference>
<protein>
    <submittedName>
        <fullName evidence="2">Uncharacterized protein</fullName>
    </submittedName>
</protein>
<organism evidence="2 3">
    <name type="scientific">Xanthomonas axonopodis pv. citri (strain 306)</name>
    <dbReference type="NCBI Taxonomy" id="190486"/>
    <lineage>
        <taxon>Bacteria</taxon>
        <taxon>Pseudomonadati</taxon>
        <taxon>Pseudomonadota</taxon>
        <taxon>Gammaproteobacteria</taxon>
        <taxon>Lysobacterales</taxon>
        <taxon>Lysobacteraceae</taxon>
        <taxon>Xanthomonas</taxon>
    </lineage>
</organism>
<dbReference type="EMBL" id="AE008923">
    <property type="protein sequence ID" value="AAM37273.1"/>
    <property type="molecule type" value="Genomic_DNA"/>
</dbReference>
<accession>A0AAI7ZFW7</accession>
<evidence type="ECO:0000256" key="1">
    <source>
        <dbReference type="SAM" id="Phobius"/>
    </source>
</evidence>
<keyword evidence="1" id="KW-0472">Membrane</keyword>
<dbReference type="AlphaFoldDB" id="A0AAI7ZFW7"/>
<keyword evidence="1" id="KW-0812">Transmembrane</keyword>
<dbReference type="KEGG" id="xac:XAC2421"/>
<evidence type="ECO:0000313" key="3">
    <source>
        <dbReference type="Proteomes" id="UP000000576"/>
    </source>
</evidence>
<sequence length="131" mass="14661">MLPTKRKNGMHPVIAKTFGGLSGQYYVRQFLFGLIFPALILFALSHGTTPHPVAFSTYALLAVNTLLYPYSRFVYESIVGYIMGGNVFFVNAILMLSVKLMTMAICWSFAIFIAPIGLLYLYVHHSRRSAS</sequence>